<sequence>MTSDICYCSSLRAAERRMTRAYDDALAPSGINVAQFSLLRKIQRNEPASLTRIGEIMDLDRSTVGRNIRVLAKLGLTEIATGEDLRESSVMLTEQGRQTIATALPLWQATQEKIETILGGDMAKALQTLPTAF</sequence>
<gene>
    <name evidence="5" type="ORF">WH87_10960</name>
</gene>
<comment type="caution">
    <text evidence="5">The sequence shown here is derived from an EMBL/GenBank/DDBJ whole genome shotgun (WGS) entry which is preliminary data.</text>
</comment>
<evidence type="ECO:0000313" key="5">
    <source>
        <dbReference type="EMBL" id="KKC38117.1"/>
    </source>
</evidence>
<evidence type="ECO:0000259" key="4">
    <source>
        <dbReference type="SMART" id="SM00347"/>
    </source>
</evidence>
<feature type="domain" description="HTH marR-type" evidence="4">
    <location>
        <begin position="24"/>
        <end position="122"/>
    </location>
</feature>
<protein>
    <submittedName>
        <fullName evidence="5">MarR family transcriptional regulator</fullName>
    </submittedName>
</protein>
<dbReference type="RefSeq" id="WP_046139125.1">
    <property type="nucleotide sequence ID" value="NZ_LANJ01000016.1"/>
</dbReference>
<dbReference type="PATRIC" id="fig|1293439.3.peg.1781"/>
<dbReference type="Proteomes" id="UP000033411">
    <property type="component" value="Unassembled WGS sequence"/>
</dbReference>
<dbReference type="GO" id="GO:0003700">
    <property type="term" value="F:DNA-binding transcription factor activity"/>
    <property type="evidence" value="ECO:0007669"/>
    <property type="project" value="InterPro"/>
</dbReference>
<reference evidence="5 6" key="1">
    <citation type="submission" date="2015-03" db="EMBL/GenBank/DDBJ databases">
        <authorList>
            <person name="Lepp D."/>
            <person name="Hassan Y.I."/>
            <person name="Li X.-Z."/>
            <person name="Zhou T."/>
        </authorList>
    </citation>
    <scope>NUCLEOTIDE SEQUENCE [LARGE SCALE GENOMIC DNA]</scope>
    <source>
        <strain evidence="5 6">E84</strain>
    </source>
</reference>
<dbReference type="InterPro" id="IPR000835">
    <property type="entry name" value="HTH_MarR-typ"/>
</dbReference>
<dbReference type="InterPro" id="IPR036390">
    <property type="entry name" value="WH_DNA-bd_sf"/>
</dbReference>
<keyword evidence="6" id="KW-1185">Reference proteome</keyword>
<evidence type="ECO:0000256" key="1">
    <source>
        <dbReference type="ARBA" id="ARBA00023015"/>
    </source>
</evidence>
<evidence type="ECO:0000256" key="3">
    <source>
        <dbReference type="ARBA" id="ARBA00023163"/>
    </source>
</evidence>
<evidence type="ECO:0000256" key="2">
    <source>
        <dbReference type="ARBA" id="ARBA00023125"/>
    </source>
</evidence>
<dbReference type="SMART" id="SM00347">
    <property type="entry name" value="HTH_MARR"/>
    <property type="match status" value="1"/>
</dbReference>
<organism evidence="5 6">
    <name type="scientific">Devosia epidermidihirudinis</name>
    <dbReference type="NCBI Taxonomy" id="1293439"/>
    <lineage>
        <taxon>Bacteria</taxon>
        <taxon>Pseudomonadati</taxon>
        <taxon>Pseudomonadota</taxon>
        <taxon>Alphaproteobacteria</taxon>
        <taxon>Hyphomicrobiales</taxon>
        <taxon>Devosiaceae</taxon>
        <taxon>Devosia</taxon>
    </lineage>
</organism>
<dbReference type="PANTHER" id="PTHR42756:SF1">
    <property type="entry name" value="TRANSCRIPTIONAL REPRESSOR OF EMRAB OPERON"/>
    <property type="match status" value="1"/>
</dbReference>
<dbReference type="Gene3D" id="1.10.10.10">
    <property type="entry name" value="Winged helix-like DNA-binding domain superfamily/Winged helix DNA-binding domain"/>
    <property type="match status" value="1"/>
</dbReference>
<dbReference type="InterPro" id="IPR036388">
    <property type="entry name" value="WH-like_DNA-bd_sf"/>
</dbReference>
<evidence type="ECO:0000313" key="6">
    <source>
        <dbReference type="Proteomes" id="UP000033411"/>
    </source>
</evidence>
<dbReference type="EMBL" id="LANJ01000016">
    <property type="protein sequence ID" value="KKC38117.1"/>
    <property type="molecule type" value="Genomic_DNA"/>
</dbReference>
<dbReference type="STRING" id="1293439.WH87_10960"/>
<keyword evidence="1" id="KW-0805">Transcription regulation</keyword>
<dbReference type="SUPFAM" id="SSF46785">
    <property type="entry name" value="Winged helix' DNA-binding domain"/>
    <property type="match status" value="1"/>
</dbReference>
<keyword evidence="2" id="KW-0238">DNA-binding</keyword>
<name>A0A0F5QAV1_9HYPH</name>
<dbReference type="AlphaFoldDB" id="A0A0F5QAV1"/>
<dbReference type="Pfam" id="PF12802">
    <property type="entry name" value="MarR_2"/>
    <property type="match status" value="1"/>
</dbReference>
<proteinExistence type="predicted"/>
<dbReference type="OrthoDB" id="2287011at2"/>
<dbReference type="GO" id="GO:0003677">
    <property type="term" value="F:DNA binding"/>
    <property type="evidence" value="ECO:0007669"/>
    <property type="project" value="UniProtKB-KW"/>
</dbReference>
<keyword evidence="3" id="KW-0804">Transcription</keyword>
<accession>A0A0F5QAV1</accession>
<dbReference type="PANTHER" id="PTHR42756">
    <property type="entry name" value="TRANSCRIPTIONAL REGULATOR, MARR"/>
    <property type="match status" value="1"/>
</dbReference>